<feature type="compositionally biased region" description="Basic and acidic residues" evidence="1">
    <location>
        <begin position="1270"/>
        <end position="1287"/>
    </location>
</feature>
<feature type="compositionally biased region" description="Basic and acidic residues" evidence="1">
    <location>
        <begin position="821"/>
        <end position="836"/>
    </location>
</feature>
<feature type="region of interest" description="Disordered" evidence="1">
    <location>
        <begin position="740"/>
        <end position="761"/>
    </location>
</feature>
<feature type="region of interest" description="Disordered" evidence="1">
    <location>
        <begin position="1268"/>
        <end position="1287"/>
    </location>
</feature>
<evidence type="ECO:0000256" key="1">
    <source>
        <dbReference type="SAM" id="MobiDB-lite"/>
    </source>
</evidence>
<feature type="compositionally biased region" description="Basic and acidic residues" evidence="1">
    <location>
        <begin position="1000"/>
        <end position="1009"/>
    </location>
</feature>
<reference evidence="2 3" key="1">
    <citation type="journal article" date="2016" name="Mol. Biol. Evol.">
        <title>Comparative Genomics of Early-Diverging Mushroom-Forming Fungi Provides Insights into the Origins of Lignocellulose Decay Capabilities.</title>
        <authorList>
            <person name="Nagy L.G."/>
            <person name="Riley R."/>
            <person name="Tritt A."/>
            <person name="Adam C."/>
            <person name="Daum C."/>
            <person name="Floudas D."/>
            <person name="Sun H."/>
            <person name="Yadav J.S."/>
            <person name="Pangilinan J."/>
            <person name="Larsson K.H."/>
            <person name="Matsuura K."/>
            <person name="Barry K."/>
            <person name="Labutti K."/>
            <person name="Kuo R."/>
            <person name="Ohm R.A."/>
            <person name="Bhattacharya S.S."/>
            <person name="Shirouzu T."/>
            <person name="Yoshinaga Y."/>
            <person name="Martin F.M."/>
            <person name="Grigoriev I.V."/>
            <person name="Hibbett D.S."/>
        </authorList>
    </citation>
    <scope>NUCLEOTIDE SEQUENCE [LARGE SCALE GENOMIC DNA]</scope>
    <source>
        <strain evidence="2 3">HHB12733</strain>
    </source>
</reference>
<gene>
    <name evidence="2" type="ORF">CALCODRAFT_533822</name>
</gene>
<keyword evidence="3" id="KW-1185">Reference proteome</keyword>
<evidence type="ECO:0000313" key="3">
    <source>
        <dbReference type="Proteomes" id="UP000076842"/>
    </source>
</evidence>
<accession>A0A165K612</accession>
<proteinExistence type="predicted"/>
<feature type="compositionally biased region" description="Polar residues" evidence="1">
    <location>
        <begin position="954"/>
        <end position="974"/>
    </location>
</feature>
<dbReference type="OrthoDB" id="3423823at2759"/>
<evidence type="ECO:0000313" key="2">
    <source>
        <dbReference type="EMBL" id="KZT62731.1"/>
    </source>
</evidence>
<dbReference type="InParanoid" id="A0A165K612"/>
<name>A0A165K612_9BASI</name>
<feature type="region of interest" description="Disordered" evidence="1">
    <location>
        <begin position="774"/>
        <end position="1014"/>
    </location>
</feature>
<protein>
    <submittedName>
        <fullName evidence="2">Uncharacterized protein</fullName>
    </submittedName>
</protein>
<sequence length="1287" mass="143404">MPSSAKPRPVHRCSVQPPITRAVMLVVAVTATAFGPRQRQILLPYSNAPAGPVKYTFSPVSTSWQIYACSSLSSAGAVRDSVIVIATAAVGGSGAALRFGWETDDTVGRMLSRRTVWMFTGGVGAAAVDATHSGVASPTAKPLVPPFGVLRINASTPCRTESSTSHRAVSSLVEIADSRDVCRGLAQLSTQMEQGGAHLARFTISPLEPDVVMRVTPEPSALRPAAHIQSLIRQHFGDFADRSIELLHCYQRLNDDHWANDPNTFREGVMKRADIVNPFINFYYTVSLVSSHPPRLRDEISKILIDYQTLFAQQVLLPLQSGEGVDLHKISVRYLRDFRWLAPQHHTREPHPEGFADEQGNLHLWAQVNGAEVQLSVPWVDTLRLLVGQVGVAVLAQLGHPSGLSGKREILRWLRANRALLSMATNMELGRWPASLQVRFLQDATFAAEAATLYNIPQEDTLIRASFTPSFGWWRIEQDPNFEKCKTFARGVLDNYYGHQLLDCTVLAPIWLRQPEVLSVELYLLYTTESMTSYLLQCLMAHLEPSAVMMHRIHDILDELQDLLQRNSLKIPIPIPYNLLPLNDFPLDLFLVCNSTQEVGRKARDALDVDQWFLALKTVITNPGRFLSKRPREWIRCLCAAIGAFYVLYNDVDYDLVPTHLHETVQMALHTAWKLVPQRLPELRYILPYPPVIPRRIREQYRDVYGSTSADSHQALTQHLTKAIDSVIARGENFIAAETSSTRRNVADDSLEDFTSPSRPAEALQRVENIGEFHSTTPAAPPAESIPRSKVDGYPLPNDNTQALPIPSGGHGNDGLIAQDADDRHFLPTSHDHDDPPDPEASAANNPPGPDDLGWNVPAQLQGWGENVPRRPEESGWNASLNLEYSGSTDPPPAASYTSHRLHQGSVTTHSSGPVPPSPPQNPTTSPIRQPLAVLSTDHSTRLSGARPDGPIASSHTASCQGSQALGPRSQGSDASGLDRDLAQSSPTESVVHPPRKKARLAEKMQPDRKARHGKCDTAIVTTKRVAAAPARRGRRTTRLDVRQDPQRAVLSWYNEGNSFDFPIWISREVVRLKRQSLFYKNSMGEVVVREFDPVLVLPSQISAELIRKWGWVVTAYPGECSMTYSHGHYRCQDCQAVDYGQDPHHCKQLKKTKKIRLPPPDDQYTGFLVRRQPAEGDPDDSQEESVNGPTWHQIAEICIDTPPSLCFVCSARGRPCYKCLENFKDIPRQTFMKPLDQWVEGQRPNADVIWERLCIIQQWFQWIQSRPQTKSEKQQSNKREASLAAA</sequence>
<dbReference type="Proteomes" id="UP000076842">
    <property type="component" value="Unassembled WGS sequence"/>
</dbReference>
<organism evidence="2 3">
    <name type="scientific">Calocera cornea HHB12733</name>
    <dbReference type="NCBI Taxonomy" id="1353952"/>
    <lineage>
        <taxon>Eukaryota</taxon>
        <taxon>Fungi</taxon>
        <taxon>Dikarya</taxon>
        <taxon>Basidiomycota</taxon>
        <taxon>Agaricomycotina</taxon>
        <taxon>Dacrymycetes</taxon>
        <taxon>Dacrymycetales</taxon>
        <taxon>Dacrymycetaceae</taxon>
        <taxon>Calocera</taxon>
    </lineage>
</organism>
<feature type="compositionally biased region" description="Polar residues" evidence="1">
    <location>
        <begin position="877"/>
        <end position="889"/>
    </location>
</feature>
<dbReference type="EMBL" id="KV423915">
    <property type="protein sequence ID" value="KZT62731.1"/>
    <property type="molecule type" value="Genomic_DNA"/>
</dbReference>